<name>A4S2X3_OSTLU</name>
<reference evidence="1 2" key="1">
    <citation type="journal article" date="2007" name="Proc. Natl. Acad. Sci. U.S.A.">
        <title>The tiny eukaryote Ostreococcus provides genomic insights into the paradox of plankton speciation.</title>
        <authorList>
            <person name="Palenik B."/>
            <person name="Grimwood J."/>
            <person name="Aerts A."/>
            <person name="Rouze P."/>
            <person name="Salamov A."/>
            <person name="Putnam N."/>
            <person name="Dupont C."/>
            <person name="Jorgensen R."/>
            <person name="Derelle E."/>
            <person name="Rombauts S."/>
            <person name="Zhou K."/>
            <person name="Otillar R."/>
            <person name="Merchant S.S."/>
            <person name="Podell S."/>
            <person name="Gaasterland T."/>
            <person name="Napoli C."/>
            <person name="Gendler K."/>
            <person name="Manuell A."/>
            <person name="Tai V."/>
            <person name="Vallon O."/>
            <person name="Piganeau G."/>
            <person name="Jancek S."/>
            <person name="Heijde M."/>
            <person name="Jabbari K."/>
            <person name="Bowler C."/>
            <person name="Lohr M."/>
            <person name="Robbens S."/>
            <person name="Werner G."/>
            <person name="Dubchak I."/>
            <person name="Pazour G.J."/>
            <person name="Ren Q."/>
            <person name="Paulsen I."/>
            <person name="Delwiche C."/>
            <person name="Schmutz J."/>
            <person name="Rokhsar D."/>
            <person name="Van de Peer Y."/>
            <person name="Moreau H."/>
            <person name="Grigoriev I.V."/>
        </authorList>
    </citation>
    <scope>NUCLEOTIDE SEQUENCE [LARGE SCALE GENOMIC DNA]</scope>
    <source>
        <strain evidence="1 2">CCE9901</strain>
    </source>
</reference>
<protein>
    <submittedName>
        <fullName evidence="1">Uncharacterized protein</fullName>
    </submittedName>
</protein>
<dbReference type="AlphaFoldDB" id="A4S2X3"/>
<dbReference type="KEGG" id="olu:OSTLU_33600"/>
<dbReference type="RefSeq" id="XP_001419820.1">
    <property type="nucleotide sequence ID" value="XM_001419783.1"/>
</dbReference>
<keyword evidence="2" id="KW-1185">Reference proteome</keyword>
<dbReference type="OrthoDB" id="497431at2759"/>
<proteinExistence type="predicted"/>
<dbReference type="GeneID" id="5003879"/>
<organism evidence="1 2">
    <name type="scientific">Ostreococcus lucimarinus (strain CCE9901)</name>
    <dbReference type="NCBI Taxonomy" id="436017"/>
    <lineage>
        <taxon>Eukaryota</taxon>
        <taxon>Viridiplantae</taxon>
        <taxon>Chlorophyta</taxon>
        <taxon>Mamiellophyceae</taxon>
        <taxon>Mamiellales</taxon>
        <taxon>Bathycoccaceae</taxon>
        <taxon>Ostreococcus</taxon>
    </lineage>
</organism>
<dbReference type="Proteomes" id="UP000001568">
    <property type="component" value="Chromosome 9"/>
</dbReference>
<dbReference type="Gramene" id="ABO98113">
    <property type="protein sequence ID" value="ABO98113"/>
    <property type="gene ID" value="OSTLU_33600"/>
</dbReference>
<dbReference type="EMBL" id="CP000589">
    <property type="protein sequence ID" value="ABO98113.1"/>
    <property type="molecule type" value="Genomic_DNA"/>
</dbReference>
<dbReference type="HOGENOM" id="CLU_659538_0_0_1"/>
<dbReference type="OMA" id="CASAMCE"/>
<accession>A4S2X3</accession>
<gene>
    <name evidence="1" type="ORF">OSTLU_33600</name>
</gene>
<evidence type="ECO:0000313" key="2">
    <source>
        <dbReference type="Proteomes" id="UP000001568"/>
    </source>
</evidence>
<evidence type="ECO:0000313" key="1">
    <source>
        <dbReference type="EMBL" id="ABO98113.1"/>
    </source>
</evidence>
<sequence>MTDVAHDVRVMFTSSADATVRAKTIAFRFDRTKRSKLVRATTTGTTGHMTRLTRVEDGDGRVSRACDTCLIEIHGVRFTRSIEPRLTKIVDAREVAQRQLGTLAERGAAVQLRFGNARDDDGRGTCEVLDGALTIDPLHPAMEACASAMCEVVAEGARSLGTRAASVGKNPEVWTPRKLEEGDEGYEKGKTKYEFAWSGEGKFAEEFGRYRGLQSEAEPLVRKIAERDRRVAALHLRIAHLEEIRRGLEVGSCGVIPEDCFTRRVVDADLIDRLHEGLTLTSQVTGESYNVRECGVYFDDLEDCDAEDLKSKITETQGQLALAQAVLRAMHEELQERVRWDSHESGVETRDVLENGVRREHMERLLGRGATKADVEASLKLPDRIRAKLVGGYDVDRCRKTGKYIAATADRGPARLE</sequence>